<evidence type="ECO:0000313" key="1">
    <source>
        <dbReference type="EMBL" id="CQD09917.1"/>
    </source>
</evidence>
<dbReference type="Proteomes" id="UP000182227">
    <property type="component" value="Unassembled WGS sequence"/>
</dbReference>
<evidence type="ECO:0000313" key="2">
    <source>
        <dbReference type="Proteomes" id="UP000182227"/>
    </source>
</evidence>
<reference evidence="1 2" key="1">
    <citation type="submission" date="2015-03" db="EMBL/GenBank/DDBJ databases">
        <authorList>
            <person name="Murphy D."/>
        </authorList>
    </citation>
    <scope>NUCLEOTIDE SEQUENCE [LARGE SCALE GENOMIC DNA]</scope>
    <source>
        <strain evidence="1 2">D16</strain>
    </source>
</reference>
<dbReference type="AlphaFoldDB" id="A0A0U1D9H9"/>
<proteinExistence type="predicted"/>
<protein>
    <submittedName>
        <fullName evidence="1">Uncharacterized protein</fullName>
    </submittedName>
</protein>
<dbReference type="EMBL" id="CTEF01000001">
    <property type="protein sequence ID" value="CQD09917.1"/>
    <property type="molecule type" value="Genomic_DNA"/>
</dbReference>
<gene>
    <name evidence="1" type="ORF">BN970_01936</name>
</gene>
<accession>A0A0U1D9H9</accession>
<organism evidence="1 2">
    <name type="scientific">Mycolicibacterium conceptionense</name>
    <dbReference type="NCBI Taxonomy" id="451644"/>
    <lineage>
        <taxon>Bacteria</taxon>
        <taxon>Bacillati</taxon>
        <taxon>Actinomycetota</taxon>
        <taxon>Actinomycetes</taxon>
        <taxon>Mycobacteriales</taxon>
        <taxon>Mycobacteriaceae</taxon>
        <taxon>Mycolicibacterium</taxon>
    </lineage>
</organism>
<name>A0A0U1D9H9_9MYCO</name>
<sequence precursor="true">MSHLVGHIPESGFSRATVSSVRIPVAAMAGLFVVAAMIAPAPANSEPVGCSEPSCVPGITGGVVLGAPCSDTTYYVFGTTSWGRLVFCGSPRRYEPRYFRSPPLKGIREENTPCTGFENSVAQAPDGLFLSCVTSDGTSRWLRGDL</sequence>